<protein>
    <recommendedName>
        <fullName evidence="1">DUF559 domain-containing protein</fullName>
    </recommendedName>
</protein>
<dbReference type="GeneID" id="65282304"/>
<feature type="domain" description="DUF559" evidence="1">
    <location>
        <begin position="66"/>
        <end position="139"/>
    </location>
</feature>
<dbReference type="InterPro" id="IPR011335">
    <property type="entry name" value="Restrct_endonuc-II-like"/>
</dbReference>
<dbReference type="KEGG" id="afr:AFE_1233"/>
<name>B7J8R5_ACIF2</name>
<dbReference type="STRING" id="243159.AFE_1233"/>
<dbReference type="PaxDb" id="243159-AFE_1233"/>
<accession>B7J8R5</accession>
<dbReference type="Pfam" id="PF04480">
    <property type="entry name" value="DUF559"/>
    <property type="match status" value="1"/>
</dbReference>
<sequence>MARITLNDLAPNVRARIMAQYGIAGPKAKNGKSGQAATSISPYADRLGEELDRQFPGRMVREYRPIPGRRFRIDFAFPAEKVAIEFDGYRHHGFSHAGFHGGAARQNILVGHHWWILRYTLKDVRDHLDDVVAQVSTLLEGKKGESPCRTL</sequence>
<reference evidence="2 3" key="1">
    <citation type="journal article" date="2008" name="BMC Genomics">
        <title>Acidithiobacillus ferrooxidans metabolism: from genome sequence to industrial applications.</title>
        <authorList>
            <person name="Valdes J."/>
            <person name="Pedroso I."/>
            <person name="Quatrini R."/>
            <person name="Dodson R.J."/>
            <person name="Tettelin H."/>
            <person name="Blake R.II."/>
            <person name="Eisen J.A."/>
            <person name="Holmes D.S."/>
        </authorList>
    </citation>
    <scope>NUCLEOTIDE SEQUENCE [LARGE SCALE GENOMIC DNA]</scope>
    <source>
        <strain evidence="3">ATCC 23270 / DSM 14882 / CIP 104768 / NCIMB 8455</strain>
    </source>
</reference>
<dbReference type="EMBL" id="CP001219">
    <property type="protein sequence ID" value="ACK79552.1"/>
    <property type="molecule type" value="Genomic_DNA"/>
</dbReference>
<dbReference type="HOGENOM" id="CLU_1727385_0_0_6"/>
<evidence type="ECO:0000259" key="1">
    <source>
        <dbReference type="Pfam" id="PF04480"/>
    </source>
</evidence>
<evidence type="ECO:0000313" key="3">
    <source>
        <dbReference type="Proteomes" id="UP000001362"/>
    </source>
</evidence>
<proteinExistence type="predicted"/>
<organism evidence="2 3">
    <name type="scientific">Acidithiobacillus ferrooxidans (strain ATCC 23270 / DSM 14882 / CIP 104768 / NCIMB 8455)</name>
    <name type="common">Ferrobacillus ferrooxidans (strain ATCC 23270)</name>
    <dbReference type="NCBI Taxonomy" id="243159"/>
    <lineage>
        <taxon>Bacteria</taxon>
        <taxon>Pseudomonadati</taxon>
        <taxon>Pseudomonadota</taxon>
        <taxon>Acidithiobacillia</taxon>
        <taxon>Acidithiobacillales</taxon>
        <taxon>Acidithiobacillaceae</taxon>
        <taxon>Acidithiobacillus</taxon>
    </lineage>
</organism>
<dbReference type="SUPFAM" id="SSF52980">
    <property type="entry name" value="Restriction endonuclease-like"/>
    <property type="match status" value="1"/>
</dbReference>
<dbReference type="AlphaFoldDB" id="B7J8R5"/>
<dbReference type="RefSeq" id="WP_012606905.1">
    <property type="nucleotide sequence ID" value="NC_011761.1"/>
</dbReference>
<dbReference type="InterPro" id="IPR007569">
    <property type="entry name" value="DUF559"/>
</dbReference>
<dbReference type="eggNOG" id="COG2852">
    <property type="taxonomic scope" value="Bacteria"/>
</dbReference>
<gene>
    <name evidence="2" type="ordered locus">AFE_1233</name>
</gene>
<dbReference type="Proteomes" id="UP000001362">
    <property type="component" value="Chromosome"/>
</dbReference>
<evidence type="ECO:0000313" key="2">
    <source>
        <dbReference type="EMBL" id="ACK79552.1"/>
    </source>
</evidence>
<keyword evidence="3" id="KW-1185">Reference proteome</keyword>
<dbReference type="Gene3D" id="3.40.960.10">
    <property type="entry name" value="VSR Endonuclease"/>
    <property type="match status" value="1"/>
</dbReference>